<dbReference type="SMART" id="SM00563">
    <property type="entry name" value="PlsC"/>
    <property type="match status" value="1"/>
</dbReference>
<evidence type="ECO:0000259" key="3">
    <source>
        <dbReference type="SMART" id="SM00563"/>
    </source>
</evidence>
<evidence type="ECO:0000313" key="5">
    <source>
        <dbReference type="Proteomes" id="UP000664277"/>
    </source>
</evidence>
<protein>
    <submittedName>
        <fullName evidence="4">1-acyl-sn-glycerol-3-phosphate acyltransferase</fullName>
    </submittedName>
</protein>
<keyword evidence="1" id="KW-0808">Transferase</keyword>
<reference evidence="4" key="1">
    <citation type="submission" date="2021-02" db="EMBL/GenBank/DDBJ databases">
        <title>Genome-Resolved Metagenomics of a Microbial Community Performing Photosynthetic Biological Nutrient Removal.</title>
        <authorList>
            <person name="Mcdaniel E.A."/>
        </authorList>
    </citation>
    <scope>NUCLEOTIDE SEQUENCE</scope>
    <source>
        <strain evidence="4">UWPOB_OBS1</strain>
    </source>
</reference>
<dbReference type="Pfam" id="PF01553">
    <property type="entry name" value="Acyltransferase"/>
    <property type="match status" value="1"/>
</dbReference>
<evidence type="ECO:0000256" key="2">
    <source>
        <dbReference type="ARBA" id="ARBA00023315"/>
    </source>
</evidence>
<dbReference type="InterPro" id="IPR002123">
    <property type="entry name" value="Plipid/glycerol_acylTrfase"/>
</dbReference>
<dbReference type="Proteomes" id="UP000664277">
    <property type="component" value="Unassembled WGS sequence"/>
</dbReference>
<dbReference type="GO" id="GO:0006654">
    <property type="term" value="P:phosphatidic acid biosynthetic process"/>
    <property type="evidence" value="ECO:0007669"/>
    <property type="project" value="TreeGrafter"/>
</dbReference>
<evidence type="ECO:0000256" key="1">
    <source>
        <dbReference type="ARBA" id="ARBA00022679"/>
    </source>
</evidence>
<gene>
    <name evidence="4" type="ORF">J0M35_06465</name>
</gene>
<dbReference type="EMBL" id="JAFLCK010000007">
    <property type="protein sequence ID" value="MBN8659988.1"/>
    <property type="molecule type" value="Genomic_DNA"/>
</dbReference>
<evidence type="ECO:0000313" key="4">
    <source>
        <dbReference type="EMBL" id="MBN8659988.1"/>
    </source>
</evidence>
<dbReference type="AlphaFoldDB" id="A0A8J7PH12"/>
<dbReference type="PANTHER" id="PTHR10434:SF40">
    <property type="entry name" value="1-ACYL-SN-GLYCEROL-3-PHOSPHATE ACYLTRANSFERASE"/>
    <property type="match status" value="1"/>
</dbReference>
<keyword evidence="2 4" id="KW-0012">Acyltransferase</keyword>
<proteinExistence type="predicted"/>
<feature type="domain" description="Phospholipid/glycerol acyltransferase" evidence="3">
    <location>
        <begin position="52"/>
        <end position="209"/>
    </location>
</feature>
<organism evidence="4 5">
    <name type="scientific">Candidatus Obscuribacter phosphatis</name>
    <dbReference type="NCBI Taxonomy" id="1906157"/>
    <lineage>
        <taxon>Bacteria</taxon>
        <taxon>Bacillati</taxon>
        <taxon>Candidatus Melainabacteria</taxon>
        <taxon>Candidatus Obscuribacterales</taxon>
        <taxon>Candidatus Obscuribacteraceae</taxon>
        <taxon>Candidatus Obscuribacter</taxon>
    </lineage>
</organism>
<sequence>MLDFKPPKDTPFLFWWAKINLPLHMKFSMRGTSIKIMDGALERFAKLKGKHTMVCPNHSNRHDPQIMFSFGVKAGEYFNFVAAREVFDYDHGVNGWWLQHLGTYSVVRGAADRESFKTTRRILSEGQKKLVLFPEGEISRQNDTIMPLESGAAQLSFWAMADLEKKAQAAKKEDKKDDKKEGKTENSAVAVDELGFEPVYIQPMAFKYTYPEDIASELRGSLKTLEMRLGLKVDEEGSFQTRIKRLAETLLSTLEREYNFKPKDAVTMNDRVKQLRVHILQNLAGILSVELEAGGRELEWVRVLRNKLDDFIYEDEKDMSEYEKEVHAEKEKTYKTYYKDLNRVVNFISIYDGYVSERSTQERIAEVLERMETEVLGGESPPKGAREVMIDVGEAINLGDYWSLYKKNKKEAVNQVTDRLFSEISRMLAEMDAKRKVRYL</sequence>
<dbReference type="SUPFAM" id="SSF69593">
    <property type="entry name" value="Glycerol-3-phosphate (1)-acyltransferase"/>
    <property type="match status" value="1"/>
</dbReference>
<name>A0A8J7PH12_9BACT</name>
<dbReference type="GO" id="GO:0003841">
    <property type="term" value="F:1-acylglycerol-3-phosphate O-acyltransferase activity"/>
    <property type="evidence" value="ECO:0007669"/>
    <property type="project" value="TreeGrafter"/>
</dbReference>
<comment type="caution">
    <text evidence="4">The sequence shown here is derived from an EMBL/GenBank/DDBJ whole genome shotgun (WGS) entry which is preliminary data.</text>
</comment>
<dbReference type="PANTHER" id="PTHR10434">
    <property type="entry name" value="1-ACYL-SN-GLYCEROL-3-PHOSPHATE ACYLTRANSFERASE"/>
    <property type="match status" value="1"/>
</dbReference>
<accession>A0A8J7PH12</accession>